<keyword evidence="1" id="KW-0812">Transmembrane</keyword>
<keyword evidence="3" id="KW-1185">Reference proteome</keyword>
<feature type="transmembrane region" description="Helical" evidence="1">
    <location>
        <begin position="6"/>
        <end position="24"/>
    </location>
</feature>
<sequence length="62" mass="6872">MNVHSWWVPYAVLLFGIWDLATGISRKIKAKKGGEPSKGLSSNAFLFLGVLFIITGIWAFFA</sequence>
<dbReference type="RefSeq" id="WP_154548078.1">
    <property type="nucleotide sequence ID" value="NZ_VUMX01000008.1"/>
</dbReference>
<protein>
    <submittedName>
        <fullName evidence="2">Uncharacterized protein</fullName>
    </submittedName>
</protein>
<accession>A0A6A8MAX3</accession>
<comment type="caution">
    <text evidence="2">The sequence shown here is derived from an EMBL/GenBank/DDBJ whole genome shotgun (WGS) entry which is preliminary data.</text>
</comment>
<keyword evidence="1" id="KW-0472">Membrane</keyword>
<dbReference type="OrthoDB" id="2320463at2"/>
<reference evidence="2 3" key="1">
    <citation type="submission" date="2019-08" db="EMBL/GenBank/DDBJ databases">
        <title>In-depth cultivation of the pig gut microbiome towards novel bacterial diversity and tailored functional studies.</title>
        <authorList>
            <person name="Wylensek D."/>
            <person name="Hitch T.C.A."/>
            <person name="Clavel T."/>
        </authorList>
    </citation>
    <scope>NUCLEOTIDE SEQUENCE [LARGE SCALE GENOMIC DNA]</scope>
    <source>
        <strain evidence="2 3">Bifido-178-WT-2B</strain>
    </source>
</reference>
<gene>
    <name evidence="2" type="ORF">FYJ62_04300</name>
</gene>
<keyword evidence="1" id="KW-1133">Transmembrane helix</keyword>
<feature type="transmembrane region" description="Helical" evidence="1">
    <location>
        <begin position="44"/>
        <end position="61"/>
    </location>
</feature>
<dbReference type="AlphaFoldDB" id="A0A6A8MAX3"/>
<dbReference type="Proteomes" id="UP000438120">
    <property type="component" value="Unassembled WGS sequence"/>
</dbReference>
<dbReference type="EMBL" id="VUMX01000008">
    <property type="protein sequence ID" value="MST86875.1"/>
    <property type="molecule type" value="Genomic_DNA"/>
</dbReference>
<name>A0A6A8MAX3_9LACO</name>
<evidence type="ECO:0000313" key="3">
    <source>
        <dbReference type="Proteomes" id="UP000438120"/>
    </source>
</evidence>
<evidence type="ECO:0000313" key="2">
    <source>
        <dbReference type="EMBL" id="MST86875.1"/>
    </source>
</evidence>
<proteinExistence type="predicted"/>
<organism evidence="2 3">
    <name type="scientific">Lactobacillus porci</name>
    <dbReference type="NCBI Taxonomy" id="2012477"/>
    <lineage>
        <taxon>Bacteria</taxon>
        <taxon>Bacillati</taxon>
        <taxon>Bacillota</taxon>
        <taxon>Bacilli</taxon>
        <taxon>Lactobacillales</taxon>
        <taxon>Lactobacillaceae</taxon>
        <taxon>Lactobacillus</taxon>
    </lineage>
</organism>
<evidence type="ECO:0000256" key="1">
    <source>
        <dbReference type="SAM" id="Phobius"/>
    </source>
</evidence>